<accession>A0A9W3X3Z8</accession>
<evidence type="ECO:0000256" key="6">
    <source>
        <dbReference type="ARBA" id="ARBA00022723"/>
    </source>
</evidence>
<evidence type="ECO:0000256" key="4">
    <source>
        <dbReference type="ARBA" id="ARBA00022525"/>
    </source>
</evidence>
<dbReference type="PANTHER" id="PTHR33794">
    <property type="entry name" value="BACILLOLYSIN"/>
    <property type="match status" value="1"/>
</dbReference>
<evidence type="ECO:0000256" key="10">
    <source>
        <dbReference type="ARBA" id="ARBA00022837"/>
    </source>
</evidence>
<dbReference type="Pfam" id="PF01447">
    <property type="entry name" value="Peptidase_M4"/>
    <property type="match status" value="1"/>
</dbReference>
<dbReference type="PANTHER" id="PTHR33794:SF3">
    <property type="entry name" value="NEUTRAL PROTEASE B"/>
    <property type="match status" value="1"/>
</dbReference>
<evidence type="ECO:0000313" key="17">
    <source>
        <dbReference type="Proteomes" id="UP000092743"/>
    </source>
</evidence>
<keyword evidence="5 13" id="KW-0645">Protease</keyword>
<dbReference type="InterPro" id="IPR001570">
    <property type="entry name" value="Peptidase_M4_C_domain"/>
</dbReference>
<sequence>MLFKNLLVTTMAIGFSGTTFGEVKADSTHIHSSQNQDEIMKNTQAKVIGKAASGIGRGGLGDIRLLSITKANHQYYLQDTSRGATIITMDGHNRDDIRPIIWRNADNTFYDVKDAIAVDAHYNMGIVYDYFKEKYGRDSYDGKGGTIYSYVRMGDFADSTWGGDSAIFGNGNTDDDIKTRGFSSALDLVGHEFTHGIIENTSRLKYQGESGALNEAIADLFGILIKHDYDKKSKSKRNLNYKIAEDIYIDGTNSLRSMKNPSSVPISNNTGFKEPLIDDEGKQHTQYPDHYSNVYKGTQDHGGVHFNSSIINKASYLLCGGGTHYGIHVQGIGEEATGKIYYLATTEFLKENTNFAEARIALEKAAVQLYGQNSKEVKSVQSAYSAVGIR</sequence>
<gene>
    <name evidence="16" type="primary">npr1_3</name>
    <name evidence="16" type="ORF">BT246_67590</name>
</gene>
<feature type="active site" description="Proton donor" evidence="12">
    <location>
        <position position="305"/>
    </location>
</feature>
<evidence type="ECO:0000256" key="8">
    <source>
        <dbReference type="ARBA" id="ARBA00022801"/>
    </source>
</evidence>
<dbReference type="Pfam" id="PF02868">
    <property type="entry name" value="Peptidase_M4_C"/>
    <property type="match status" value="1"/>
</dbReference>
<feature type="domain" description="Peptidase M4 C-terminal" evidence="15">
    <location>
        <begin position="202"/>
        <end position="389"/>
    </location>
</feature>
<geneLocation type="plasmid" evidence="16 17">
    <name>p120510</name>
</geneLocation>
<reference evidence="16 17" key="1">
    <citation type="submission" date="2016-04" db="EMBL/GenBank/DDBJ databases">
        <title>High quality genome of the nematocidal Bacillus thuringiensis MYBT18246.</title>
        <authorList>
            <person name="Hollensteiner J."/>
            <person name="Poehlein A."/>
            <person name="Sproeer C."/>
            <person name="Bunk B."/>
            <person name="Rosenstiel P."/>
            <person name="Schulenburg H."/>
            <person name="Liesegang H."/>
        </authorList>
    </citation>
    <scope>NUCLEOTIDE SEQUENCE [LARGE SCALE GENOMIC DNA]</scope>
    <source>
        <strain evidence="16 17">MYBT18246</strain>
        <plasmid evidence="16 17">p120510</plasmid>
    </source>
</reference>
<dbReference type="Proteomes" id="UP000092743">
    <property type="component" value="Plasmid p120510"/>
</dbReference>
<evidence type="ECO:0000256" key="1">
    <source>
        <dbReference type="ARBA" id="ARBA00001947"/>
    </source>
</evidence>
<dbReference type="InterPro" id="IPR023612">
    <property type="entry name" value="Peptidase_M4"/>
</dbReference>
<evidence type="ECO:0000256" key="3">
    <source>
        <dbReference type="ARBA" id="ARBA00009388"/>
    </source>
</evidence>
<evidence type="ECO:0000256" key="7">
    <source>
        <dbReference type="ARBA" id="ARBA00022729"/>
    </source>
</evidence>
<dbReference type="GO" id="GO:0004222">
    <property type="term" value="F:metalloendopeptidase activity"/>
    <property type="evidence" value="ECO:0007669"/>
    <property type="project" value="UniProtKB-UniRule"/>
</dbReference>
<dbReference type="GO" id="GO:0005576">
    <property type="term" value="C:extracellular region"/>
    <property type="evidence" value="ECO:0007669"/>
    <property type="project" value="UniProtKB-SubCell"/>
</dbReference>
<evidence type="ECO:0000313" key="16">
    <source>
        <dbReference type="EMBL" id="ANS52051.1"/>
    </source>
</evidence>
<dbReference type="AlphaFoldDB" id="A0A9W3X3Z8"/>
<feature type="active site" evidence="12">
    <location>
        <position position="192"/>
    </location>
</feature>
<evidence type="ECO:0000256" key="13">
    <source>
        <dbReference type="RuleBase" id="RU366073"/>
    </source>
</evidence>
<dbReference type="InterPro" id="IPR050728">
    <property type="entry name" value="Zinc_Metalloprotease_M4"/>
</dbReference>
<dbReference type="SUPFAM" id="SSF55486">
    <property type="entry name" value="Metalloproteases ('zincins'), catalytic domain"/>
    <property type="match status" value="1"/>
</dbReference>
<dbReference type="CDD" id="cd09597">
    <property type="entry name" value="M4_TLP"/>
    <property type="match status" value="1"/>
</dbReference>
<dbReference type="GO" id="GO:0006508">
    <property type="term" value="P:proteolysis"/>
    <property type="evidence" value="ECO:0007669"/>
    <property type="project" value="UniProtKB-KW"/>
</dbReference>
<evidence type="ECO:0000259" key="15">
    <source>
        <dbReference type="Pfam" id="PF02868"/>
    </source>
</evidence>
<dbReference type="EC" id="3.4.24.-" evidence="13"/>
<keyword evidence="16" id="KW-0614">Plasmid</keyword>
<keyword evidence="11 13" id="KW-0482">Metalloprotease</keyword>
<feature type="domain" description="Peptidase M4" evidence="14">
    <location>
        <begin position="54"/>
        <end position="199"/>
    </location>
</feature>
<dbReference type="RefSeq" id="WP_065486663.1">
    <property type="nucleotide sequence ID" value="NZ_CP015353.1"/>
</dbReference>
<dbReference type="InterPro" id="IPR027268">
    <property type="entry name" value="Peptidase_M4/M1_CTD_sf"/>
</dbReference>
<evidence type="ECO:0000256" key="11">
    <source>
        <dbReference type="ARBA" id="ARBA00023049"/>
    </source>
</evidence>
<dbReference type="GO" id="GO:0046872">
    <property type="term" value="F:metal ion binding"/>
    <property type="evidence" value="ECO:0007669"/>
    <property type="project" value="UniProtKB-UniRule"/>
</dbReference>
<keyword evidence="7" id="KW-0732">Signal</keyword>
<comment type="function">
    <text evidence="13">Extracellular zinc metalloprotease.</text>
</comment>
<evidence type="ECO:0000256" key="9">
    <source>
        <dbReference type="ARBA" id="ARBA00022833"/>
    </source>
</evidence>
<keyword evidence="10" id="KW-0106">Calcium</keyword>
<evidence type="ECO:0000259" key="14">
    <source>
        <dbReference type="Pfam" id="PF01447"/>
    </source>
</evidence>
<proteinExistence type="inferred from homology"/>
<keyword evidence="8 13" id="KW-0378">Hydrolase</keyword>
<name>A0A9W3X3Z8_BACTU</name>
<keyword evidence="4 13" id="KW-0964">Secreted</keyword>
<comment type="subcellular location">
    <subcellularLocation>
        <location evidence="2 13">Secreted</location>
    </subcellularLocation>
</comment>
<protein>
    <recommendedName>
        <fullName evidence="13">Neutral metalloproteinase</fullName>
        <ecNumber evidence="13">3.4.24.-</ecNumber>
    </recommendedName>
</protein>
<comment type="cofactor">
    <cofactor evidence="1 13">
        <name>Zn(2+)</name>
        <dbReference type="ChEBI" id="CHEBI:29105"/>
    </cofactor>
</comment>
<dbReference type="Gene3D" id="3.10.170.10">
    <property type="match status" value="1"/>
</dbReference>
<organism evidence="16 17">
    <name type="scientific">Bacillus thuringiensis</name>
    <dbReference type="NCBI Taxonomy" id="1428"/>
    <lineage>
        <taxon>Bacteria</taxon>
        <taxon>Bacillati</taxon>
        <taxon>Bacillota</taxon>
        <taxon>Bacilli</taxon>
        <taxon>Bacillales</taxon>
        <taxon>Bacillaceae</taxon>
        <taxon>Bacillus</taxon>
        <taxon>Bacillus cereus group</taxon>
    </lineage>
</organism>
<evidence type="ECO:0000256" key="2">
    <source>
        <dbReference type="ARBA" id="ARBA00004613"/>
    </source>
</evidence>
<comment type="similarity">
    <text evidence="3 13">Belongs to the peptidase M4 family.</text>
</comment>
<dbReference type="InterPro" id="IPR013856">
    <property type="entry name" value="Peptidase_M4_domain"/>
</dbReference>
<dbReference type="PRINTS" id="PR00730">
    <property type="entry name" value="THERMOLYSIN"/>
</dbReference>
<keyword evidence="6" id="KW-0479">Metal-binding</keyword>
<evidence type="ECO:0000256" key="5">
    <source>
        <dbReference type="ARBA" id="ARBA00022670"/>
    </source>
</evidence>
<evidence type="ECO:0000256" key="12">
    <source>
        <dbReference type="PIRSR" id="PIRSR623612-1"/>
    </source>
</evidence>
<keyword evidence="9 13" id="KW-0862">Zinc</keyword>
<dbReference type="Gene3D" id="1.10.390.10">
    <property type="entry name" value="Neutral Protease Domain 2"/>
    <property type="match status" value="1"/>
</dbReference>
<dbReference type="EMBL" id="CP015353">
    <property type="protein sequence ID" value="ANS52051.1"/>
    <property type="molecule type" value="Genomic_DNA"/>
</dbReference>